<keyword evidence="1 4" id="KW-0489">Methyltransferase</keyword>
<feature type="non-terminal residue" evidence="4">
    <location>
        <position position="440"/>
    </location>
</feature>
<dbReference type="Pfam" id="PF00145">
    <property type="entry name" value="DNA_methylase"/>
    <property type="match status" value="1"/>
</dbReference>
<evidence type="ECO:0000256" key="2">
    <source>
        <dbReference type="ARBA" id="ARBA00022679"/>
    </source>
</evidence>
<evidence type="ECO:0000256" key="3">
    <source>
        <dbReference type="SAM" id="MobiDB-lite"/>
    </source>
</evidence>
<dbReference type="InterPro" id="IPR001525">
    <property type="entry name" value="C5_MeTfrase"/>
</dbReference>
<accession>A0A6J5RIP4</accession>
<proteinExistence type="predicted"/>
<evidence type="ECO:0000256" key="1">
    <source>
        <dbReference type="ARBA" id="ARBA00022603"/>
    </source>
</evidence>
<protein>
    <submittedName>
        <fullName evidence="4">S-adenosyl-L-methionine-dependent methyltransferase</fullName>
    </submittedName>
</protein>
<reference evidence="4" key="1">
    <citation type="submission" date="2020-05" db="EMBL/GenBank/DDBJ databases">
        <authorList>
            <person name="Chiriac C."/>
            <person name="Salcher M."/>
            <person name="Ghai R."/>
            <person name="Kavagutti S V."/>
        </authorList>
    </citation>
    <scope>NUCLEOTIDE SEQUENCE</scope>
</reference>
<dbReference type="InterPro" id="IPR029063">
    <property type="entry name" value="SAM-dependent_MTases_sf"/>
</dbReference>
<dbReference type="SUPFAM" id="SSF53335">
    <property type="entry name" value="S-adenosyl-L-methionine-dependent methyltransferases"/>
    <property type="match status" value="1"/>
</dbReference>
<dbReference type="Gene3D" id="3.40.50.150">
    <property type="entry name" value="Vaccinia Virus protein VP39"/>
    <property type="match status" value="1"/>
</dbReference>
<organism evidence="4">
    <name type="scientific">uncultured Caudovirales phage</name>
    <dbReference type="NCBI Taxonomy" id="2100421"/>
    <lineage>
        <taxon>Viruses</taxon>
        <taxon>Duplodnaviria</taxon>
        <taxon>Heunggongvirae</taxon>
        <taxon>Uroviricota</taxon>
        <taxon>Caudoviricetes</taxon>
        <taxon>Peduoviridae</taxon>
        <taxon>Maltschvirus</taxon>
        <taxon>Maltschvirus maltsch</taxon>
    </lineage>
</organism>
<feature type="compositionally biased region" description="Basic and acidic residues" evidence="3">
    <location>
        <begin position="372"/>
        <end position="381"/>
    </location>
</feature>
<dbReference type="GO" id="GO:0032259">
    <property type="term" value="P:methylation"/>
    <property type="evidence" value="ECO:0007669"/>
    <property type="project" value="UniProtKB-KW"/>
</dbReference>
<gene>
    <name evidence="4" type="ORF">UFOVP1211_68</name>
</gene>
<dbReference type="GO" id="GO:0008168">
    <property type="term" value="F:methyltransferase activity"/>
    <property type="evidence" value="ECO:0007669"/>
    <property type="project" value="UniProtKB-KW"/>
</dbReference>
<keyword evidence="2 4" id="KW-0808">Transferase</keyword>
<name>A0A6J5RIP4_9CAUD</name>
<dbReference type="EMBL" id="LR797171">
    <property type="protein sequence ID" value="CAB4191644.1"/>
    <property type="molecule type" value="Genomic_DNA"/>
</dbReference>
<sequence length="440" mass="47676">MSAFYNEIDPYAAQWLRNLIAAGHIAPGVVDDRSIVDIRPDELAGFTQCHFFAGIGGWSYALRQAGWPDDRPVWTGSCPCQPFSAAGKGAGFDDERHLWPSWHWLIGQSRPSVVFGEQVAAKAVEPWIDLVQTDLEALGYRVGAIAFPAASVGAPHIRDRLSFVADSVCNGAKHGSREGLGAETTLDCRDGDLPRERLRAGIQSASSFVGDTDNAGSQGRIVGRDGADQWPIGQASVDGFWADAEWLPCRDGKVRPVEPGIFPLLNGLQQQLDSVFSIQDTSVSEVRDYAAISKTDAHQVLRMVRERVLTQQGGERPAVGMRLEFPSPEILLNFMLDVEAACDGTTDCRSSKKKSAETIERAVRSVRRDGGIVRSPCERKSHGQHPKQPPTTLHELSFILACRAAAYGEAAIKAHAASVRTGLLRGAGNAIVPQAQAEFI</sequence>
<evidence type="ECO:0000313" key="4">
    <source>
        <dbReference type="EMBL" id="CAB4191644.1"/>
    </source>
</evidence>
<feature type="region of interest" description="Disordered" evidence="3">
    <location>
        <begin position="372"/>
        <end position="391"/>
    </location>
</feature>